<feature type="transmembrane region" description="Helical" evidence="14">
    <location>
        <begin position="86"/>
        <end position="105"/>
    </location>
</feature>
<keyword evidence="10" id="KW-0407">Ion channel</keyword>
<evidence type="ECO:0000256" key="12">
    <source>
        <dbReference type="ARBA" id="ARBA00064416"/>
    </source>
</evidence>
<feature type="region of interest" description="Disordered" evidence="13">
    <location>
        <begin position="744"/>
        <end position="781"/>
    </location>
</feature>
<dbReference type="PANTHER" id="PTHR45651">
    <property type="entry name" value="CYCLIC NUCLEOTIDE-GATED ION CHANNEL 15-RELATED-RELATED"/>
    <property type="match status" value="1"/>
</dbReference>
<comment type="subcellular location">
    <subcellularLocation>
        <location evidence="1">Nucleus membrane</location>
        <topology evidence="1">Multi-pass membrane protein</topology>
    </subcellularLocation>
</comment>
<evidence type="ECO:0000256" key="9">
    <source>
        <dbReference type="ARBA" id="ARBA00023286"/>
    </source>
</evidence>
<dbReference type="EMBL" id="CM017323">
    <property type="protein sequence ID" value="KAE8021562.1"/>
    <property type="molecule type" value="Genomic_DNA"/>
</dbReference>
<protein>
    <recommendedName>
        <fullName evidence="15">Cyclic nucleotide-binding domain-containing protein</fullName>
    </recommendedName>
</protein>
<dbReference type="Gene3D" id="2.60.120.10">
    <property type="entry name" value="Jelly Rolls"/>
    <property type="match status" value="1"/>
</dbReference>
<comment type="similarity">
    <text evidence="2">Belongs to the cyclic nucleotide-gated cation channel (TC 1.A.1.5) family.</text>
</comment>
<evidence type="ECO:0000256" key="2">
    <source>
        <dbReference type="ARBA" id="ARBA00010486"/>
    </source>
</evidence>
<evidence type="ECO:0000313" key="16">
    <source>
        <dbReference type="EMBL" id="KAE8021562.1"/>
    </source>
</evidence>
<evidence type="ECO:0000259" key="15">
    <source>
        <dbReference type="PROSITE" id="PS50042"/>
    </source>
</evidence>
<evidence type="ECO:0000256" key="8">
    <source>
        <dbReference type="ARBA" id="ARBA00023242"/>
    </source>
</evidence>
<evidence type="ECO:0000313" key="17">
    <source>
        <dbReference type="Proteomes" id="UP000327013"/>
    </source>
</evidence>
<sequence length="781" mass="89289">MNRIISTSSSKLRHFRRQVTAKTEDDDDRHRSRYILWRYQILEPDSDIVTHWNHVFLITSLIALFIDPLYFYLPSIGGSSCFSADSGLAVAVTLLRSVTDLFYLLHMILKFRTAFVAPTSRVFGRGELVMDGREIAMRYLKSDFIIDFAASLPIPQACEMGSSSSSSSTDVVTAKLILQDGRLQEFPYPVKVSYVLQRNPTCFICNSNEMDLHDIVSAMNDAETMSFNRIVIWFVIPATRNSRSDPNNNALALFFLMQYVPRMFLIFPLNQSIIKTTGVVAKTAWAGAAYNLLLYILASHVLGAIWYVSAIGRQFSCWKAECTKENAAGVLFCLPSYLDCNSVGQADRQYWLNITNVIATCDAKDEDISFKFGIFADAFTNEVVSSPFVEKFLYCLWWGLRNLSSYGQTLETTTFLGETLFSIFICILGLVLSAFFIGNMQTYLQSMTIRLEEWRIKKRDTEQWMRRRQLPLDLQERVLRFVQYKWLATRGVNEESILLSFPLDLRREIQRHLCLALVRRVPFFSQMDDQLLDAICERLVSSLSTQGTYIVREGDPVKDMLFIIRGQLESSTTNGGRSGFFNSITLRPGDFCGEELLTWALMPNSSLNLPSSTRTVTALTEVEAFALRAEDLKFVSSQFKRLHSKKLQHAFRYYSHQWRTWGACFIQAAWRRYWKKKLAKHLTRQESFYYMSSPDRDSDYNDEVADGNFEDENGERSVKDNANNGQHLGATILASKFAANTRRSGANQQKVLVGDPASTSLEMPQLFKPDEPDFSVDREDI</sequence>
<dbReference type="GO" id="GO:0005216">
    <property type="term" value="F:monoatomic ion channel activity"/>
    <property type="evidence" value="ECO:0007669"/>
    <property type="project" value="InterPro"/>
</dbReference>
<organism evidence="16 17">
    <name type="scientific">Carpinus fangiana</name>
    <dbReference type="NCBI Taxonomy" id="176857"/>
    <lineage>
        <taxon>Eukaryota</taxon>
        <taxon>Viridiplantae</taxon>
        <taxon>Streptophyta</taxon>
        <taxon>Embryophyta</taxon>
        <taxon>Tracheophyta</taxon>
        <taxon>Spermatophyta</taxon>
        <taxon>Magnoliopsida</taxon>
        <taxon>eudicotyledons</taxon>
        <taxon>Gunneridae</taxon>
        <taxon>Pentapetalae</taxon>
        <taxon>rosids</taxon>
        <taxon>fabids</taxon>
        <taxon>Fagales</taxon>
        <taxon>Betulaceae</taxon>
        <taxon>Carpinus</taxon>
    </lineage>
</organism>
<dbReference type="Pfam" id="PF14009">
    <property type="entry name" value="PADRE"/>
    <property type="match status" value="1"/>
</dbReference>
<keyword evidence="7 14" id="KW-0472">Membrane</keyword>
<dbReference type="FunFam" id="2.60.120.10:FF:000024">
    <property type="entry name" value="Cyclic nucleotide-gated ion channel 1"/>
    <property type="match status" value="1"/>
</dbReference>
<proteinExistence type="inferred from homology"/>
<dbReference type="InterPro" id="IPR000595">
    <property type="entry name" value="cNMP-bd_dom"/>
</dbReference>
<keyword evidence="5 14" id="KW-1133">Transmembrane helix</keyword>
<feature type="transmembrane region" description="Helical" evidence="14">
    <location>
        <begin position="55"/>
        <end position="74"/>
    </location>
</feature>
<dbReference type="Proteomes" id="UP000327013">
    <property type="component" value="Chromosome 3"/>
</dbReference>
<keyword evidence="8" id="KW-0539">Nucleus</keyword>
<keyword evidence="3" id="KW-0813">Transport</keyword>
<dbReference type="SMART" id="SM00100">
    <property type="entry name" value="cNMP"/>
    <property type="match status" value="1"/>
</dbReference>
<name>A0A5N6QXT8_9ROSI</name>
<dbReference type="AlphaFoldDB" id="A0A5N6QXT8"/>
<evidence type="ECO:0000256" key="5">
    <source>
        <dbReference type="ARBA" id="ARBA00022989"/>
    </source>
</evidence>
<dbReference type="PROSITE" id="PS50042">
    <property type="entry name" value="CNMP_BINDING_3"/>
    <property type="match status" value="1"/>
</dbReference>
<comment type="subunit">
    <text evidence="12">Interacts (via N-terminus) with DMI1 (via c-terminus). The Nod factor has no effect on this interaction, implying that the complex is maintained after activation.</text>
</comment>
<dbReference type="SUPFAM" id="SSF51206">
    <property type="entry name" value="cAMP-binding domain-like"/>
    <property type="match status" value="1"/>
</dbReference>
<gene>
    <name evidence="16" type="ORF">FH972_007441</name>
</gene>
<reference evidence="16 17" key="1">
    <citation type="submission" date="2019-06" db="EMBL/GenBank/DDBJ databases">
        <title>A chromosomal-level reference genome of Carpinus fangiana (Coryloideae, Betulaceae).</title>
        <authorList>
            <person name="Yang X."/>
            <person name="Wang Z."/>
            <person name="Zhang L."/>
            <person name="Hao G."/>
            <person name="Liu J."/>
            <person name="Yang Y."/>
        </authorList>
    </citation>
    <scope>NUCLEOTIDE SEQUENCE [LARGE SCALE GENOMIC DNA]</scope>
    <source>
        <strain evidence="16">Cfa_2016G</strain>
        <tissue evidence="16">Leaf</tissue>
    </source>
</reference>
<feature type="transmembrane region" description="Helical" evidence="14">
    <location>
        <begin position="289"/>
        <end position="309"/>
    </location>
</feature>
<feature type="transmembrane region" description="Helical" evidence="14">
    <location>
        <begin position="250"/>
        <end position="269"/>
    </location>
</feature>
<evidence type="ECO:0000256" key="1">
    <source>
        <dbReference type="ARBA" id="ARBA00004232"/>
    </source>
</evidence>
<evidence type="ECO:0000256" key="14">
    <source>
        <dbReference type="SAM" id="Phobius"/>
    </source>
</evidence>
<feature type="domain" description="Cyclic nucleotide-binding" evidence="15">
    <location>
        <begin position="523"/>
        <end position="633"/>
    </location>
</feature>
<dbReference type="CDD" id="cd00038">
    <property type="entry name" value="CAP_ED"/>
    <property type="match status" value="1"/>
</dbReference>
<dbReference type="PANTHER" id="PTHR45651:SF39">
    <property type="entry name" value="CYCLIC NUCLEOTIDE-GATED ION CHANNEL 18"/>
    <property type="match status" value="1"/>
</dbReference>
<accession>A0A5N6QXT8</accession>
<feature type="transmembrane region" description="Helical" evidence="14">
    <location>
        <begin position="415"/>
        <end position="437"/>
    </location>
</feature>
<evidence type="ECO:0000256" key="6">
    <source>
        <dbReference type="ARBA" id="ARBA00023065"/>
    </source>
</evidence>
<keyword evidence="17" id="KW-1185">Reference proteome</keyword>
<dbReference type="GO" id="GO:0044325">
    <property type="term" value="F:transmembrane transporter binding"/>
    <property type="evidence" value="ECO:0007669"/>
    <property type="project" value="UniProtKB-ARBA"/>
</dbReference>
<evidence type="ECO:0000256" key="10">
    <source>
        <dbReference type="ARBA" id="ARBA00023303"/>
    </source>
</evidence>
<evidence type="ECO:0000256" key="4">
    <source>
        <dbReference type="ARBA" id="ARBA00022692"/>
    </source>
</evidence>
<dbReference type="InterPro" id="IPR018490">
    <property type="entry name" value="cNMP-bd_dom_sf"/>
</dbReference>
<feature type="compositionally biased region" description="Acidic residues" evidence="13">
    <location>
        <begin position="700"/>
        <end position="713"/>
    </location>
</feature>
<dbReference type="InterPro" id="IPR025322">
    <property type="entry name" value="PADRE_dom"/>
</dbReference>
<dbReference type="OrthoDB" id="421226at2759"/>
<evidence type="ECO:0000256" key="11">
    <source>
        <dbReference type="ARBA" id="ARBA00056117"/>
    </source>
</evidence>
<dbReference type="InterPro" id="IPR014710">
    <property type="entry name" value="RmlC-like_jellyroll"/>
</dbReference>
<dbReference type="GO" id="GO:0031965">
    <property type="term" value="C:nuclear membrane"/>
    <property type="evidence" value="ECO:0007669"/>
    <property type="project" value="UniProtKB-SubCell"/>
</dbReference>
<evidence type="ECO:0000256" key="13">
    <source>
        <dbReference type="SAM" id="MobiDB-lite"/>
    </source>
</evidence>
<feature type="region of interest" description="Disordered" evidence="13">
    <location>
        <begin position="700"/>
        <end position="724"/>
    </location>
</feature>
<keyword evidence="6" id="KW-0406">Ion transport</keyword>
<evidence type="ECO:0000256" key="7">
    <source>
        <dbReference type="ARBA" id="ARBA00023136"/>
    </source>
</evidence>
<dbReference type="Pfam" id="PF00027">
    <property type="entry name" value="cNMP_binding"/>
    <property type="match status" value="1"/>
</dbReference>
<feature type="compositionally biased region" description="Basic and acidic residues" evidence="13">
    <location>
        <begin position="768"/>
        <end position="781"/>
    </location>
</feature>
<keyword evidence="4 14" id="KW-0812">Transmembrane</keyword>
<comment type="function">
    <text evidence="11">Cyclic nucleotide-gated channel involved in the establishment of both rhizobial and mycorrhizal associations. Required for full activation of nuclear-localized Ca(2+) oscillations by Nod and Myc factors. Simultaneous activation of the K(+)-permeable channel DMI1 and the Ca(2+) channel CNGC15 can give rise to sustained Ca(2+) oscillations. May function during fertilization in both female and male gametophytic Ca(2+) signaling.</text>
</comment>
<evidence type="ECO:0000256" key="3">
    <source>
        <dbReference type="ARBA" id="ARBA00022448"/>
    </source>
</evidence>
<dbReference type="Gene3D" id="1.10.287.630">
    <property type="entry name" value="Helix hairpin bin"/>
    <property type="match status" value="1"/>
</dbReference>
<keyword evidence="9" id="KW-1071">Ligand-gated ion channel</keyword>
<dbReference type="SUPFAM" id="SSF81324">
    <property type="entry name" value="Voltage-gated potassium channels"/>
    <property type="match status" value="2"/>
</dbReference>